<proteinExistence type="inferred from homology"/>
<keyword evidence="1" id="KW-0408">Iron</keyword>
<evidence type="ECO:0000313" key="5">
    <source>
        <dbReference type="Proteomes" id="UP000654075"/>
    </source>
</evidence>
<dbReference type="EMBL" id="CAJNNV010033082">
    <property type="protein sequence ID" value="CAE8642040.1"/>
    <property type="molecule type" value="Genomic_DNA"/>
</dbReference>
<name>A0A813HXA7_POLGL</name>
<dbReference type="AlphaFoldDB" id="A0A813HXA7"/>
<dbReference type="Pfam" id="PF00042">
    <property type="entry name" value="Globin"/>
    <property type="match status" value="1"/>
</dbReference>
<dbReference type="Gene3D" id="1.10.490.10">
    <property type="entry name" value="Globins"/>
    <property type="match status" value="1"/>
</dbReference>
<organism evidence="4 5">
    <name type="scientific">Polarella glacialis</name>
    <name type="common">Dinoflagellate</name>
    <dbReference type="NCBI Taxonomy" id="89957"/>
    <lineage>
        <taxon>Eukaryota</taxon>
        <taxon>Sar</taxon>
        <taxon>Alveolata</taxon>
        <taxon>Dinophyceae</taxon>
        <taxon>Suessiales</taxon>
        <taxon>Suessiaceae</taxon>
        <taxon>Polarella</taxon>
    </lineage>
</organism>
<feature type="domain" description="Globin" evidence="3">
    <location>
        <begin position="1"/>
        <end position="133"/>
    </location>
</feature>
<keyword evidence="1" id="KW-0479">Metal-binding</keyword>
<comment type="caution">
    <text evidence="4">The sequence shown here is derived from an EMBL/GenBank/DDBJ whole genome shotgun (WGS) entry which is preliminary data.</text>
</comment>
<keyword evidence="5" id="KW-1185">Reference proteome</keyword>
<dbReference type="InterPro" id="IPR044399">
    <property type="entry name" value="Mb-like_M"/>
</dbReference>
<accession>A0A813HXA7</accession>
<evidence type="ECO:0000313" key="4">
    <source>
        <dbReference type="EMBL" id="CAE8642040.1"/>
    </source>
</evidence>
<dbReference type="GO" id="GO:0020037">
    <property type="term" value="F:heme binding"/>
    <property type="evidence" value="ECO:0007669"/>
    <property type="project" value="InterPro"/>
</dbReference>
<dbReference type="InterPro" id="IPR012292">
    <property type="entry name" value="Globin/Proto"/>
</dbReference>
<evidence type="ECO:0000256" key="1">
    <source>
        <dbReference type="RuleBase" id="RU000356"/>
    </source>
</evidence>
<feature type="region of interest" description="Disordered" evidence="2">
    <location>
        <begin position="156"/>
        <end position="196"/>
    </location>
</feature>
<dbReference type="SUPFAM" id="SSF46458">
    <property type="entry name" value="Globin-like"/>
    <property type="match status" value="1"/>
</dbReference>
<dbReference type="OrthoDB" id="436496at2759"/>
<keyword evidence="1" id="KW-0561">Oxygen transport</keyword>
<sequence length="196" mass="21617">ACEQVRLCWAAFLGNFATPEEAGDALFTAIFESAPTLQSLFTTPKAVQSMRFVHELDSVVATLNKPKALKNIAESLAFRHLNLDVTVPRAMIFRDAILDLIEAELGDRFTTEARRGFTILLGWMAGANIYVKASFGDRLRLLQESWRKVNKTQTVAEKDADREAVQDIEGGEDADGLPKRDAGRRAPSSTSKLAFA</sequence>
<keyword evidence="1" id="KW-0813">Transport</keyword>
<evidence type="ECO:0000256" key="2">
    <source>
        <dbReference type="SAM" id="MobiDB-lite"/>
    </source>
</evidence>
<evidence type="ECO:0000259" key="3">
    <source>
        <dbReference type="PROSITE" id="PS01033"/>
    </source>
</evidence>
<gene>
    <name evidence="4" type="ORF">PGLA1383_LOCUS56592</name>
</gene>
<dbReference type="GO" id="GO:0005344">
    <property type="term" value="F:oxygen carrier activity"/>
    <property type="evidence" value="ECO:0007669"/>
    <property type="project" value="UniProtKB-KW"/>
</dbReference>
<protein>
    <recommendedName>
        <fullName evidence="3">Globin domain-containing protein</fullName>
    </recommendedName>
</protein>
<dbReference type="InterPro" id="IPR009050">
    <property type="entry name" value="Globin-like_sf"/>
</dbReference>
<dbReference type="Proteomes" id="UP000654075">
    <property type="component" value="Unassembled WGS sequence"/>
</dbReference>
<dbReference type="PROSITE" id="PS01033">
    <property type="entry name" value="GLOBIN"/>
    <property type="match status" value="1"/>
</dbReference>
<comment type="similarity">
    <text evidence="1">Belongs to the globin family.</text>
</comment>
<dbReference type="InterPro" id="IPR000971">
    <property type="entry name" value="Globin"/>
</dbReference>
<dbReference type="CDD" id="cd01040">
    <property type="entry name" value="Mb-like"/>
    <property type="match status" value="1"/>
</dbReference>
<feature type="compositionally biased region" description="Polar residues" evidence="2">
    <location>
        <begin position="187"/>
        <end position="196"/>
    </location>
</feature>
<keyword evidence="1" id="KW-0349">Heme</keyword>
<reference evidence="4" key="1">
    <citation type="submission" date="2021-02" db="EMBL/GenBank/DDBJ databases">
        <authorList>
            <person name="Dougan E. K."/>
            <person name="Rhodes N."/>
            <person name="Thang M."/>
            <person name="Chan C."/>
        </authorList>
    </citation>
    <scope>NUCLEOTIDE SEQUENCE</scope>
</reference>
<feature type="non-terminal residue" evidence="4">
    <location>
        <position position="1"/>
    </location>
</feature>
<feature type="compositionally biased region" description="Basic and acidic residues" evidence="2">
    <location>
        <begin position="156"/>
        <end position="165"/>
    </location>
</feature>
<dbReference type="GO" id="GO:0019825">
    <property type="term" value="F:oxygen binding"/>
    <property type="evidence" value="ECO:0007669"/>
    <property type="project" value="InterPro"/>
</dbReference>